<dbReference type="Proteomes" id="UP001218638">
    <property type="component" value="Chromosome"/>
</dbReference>
<evidence type="ECO:0000256" key="5">
    <source>
        <dbReference type="ARBA" id="ARBA00022605"/>
    </source>
</evidence>
<gene>
    <name evidence="9" type="primary">trpF</name>
    <name evidence="11" type="ORF">PXH66_08595</name>
</gene>
<evidence type="ECO:0000256" key="8">
    <source>
        <dbReference type="ARBA" id="ARBA00023235"/>
    </source>
</evidence>
<dbReference type="EC" id="5.3.1.24" evidence="3 9"/>
<keyword evidence="12" id="KW-1185">Reference proteome</keyword>
<dbReference type="KEGG" id="slom:PXH66_08595"/>
<evidence type="ECO:0000256" key="2">
    <source>
        <dbReference type="ARBA" id="ARBA00004664"/>
    </source>
</evidence>
<name>A0AAF0CRX5_9BACT</name>
<sequence length="219" mass="24051">MIDGIRLKFCGLTTLVDAEFADRLGADYLGFILYPKSPRYLPLRQYRDMATALPDGRKHVAVMVEPDEAELVAARDAGFDRFQIHFRTTTPEARLRVWSETVGKDVLWLAPKLPADEAVAAAVLEAAGTVLLDTFHRDRFGGSGQTGDWGRFRELRASHPDHTWILAGGLSPENVVLALAESGTNFVDVNSGVETAPGMKDHAKMQALVLAIHRARTAN</sequence>
<dbReference type="PANTHER" id="PTHR42894:SF1">
    <property type="entry name" value="N-(5'-PHOSPHORIBOSYL)ANTHRANILATE ISOMERASE"/>
    <property type="match status" value="1"/>
</dbReference>
<keyword evidence="8 9" id="KW-0413">Isomerase</keyword>
<dbReference type="InterPro" id="IPR011060">
    <property type="entry name" value="RibuloseP-bd_barrel"/>
</dbReference>
<protein>
    <recommendedName>
        <fullName evidence="4 9">N-(5'-phosphoribosyl)anthranilate isomerase</fullName>
        <shortName evidence="9">PRAI</shortName>
        <ecNumber evidence="3 9">5.3.1.24</ecNumber>
    </recommendedName>
</protein>
<organism evidence="11 12">
    <name type="scientific">Synoicihabitans lomoniglobus</name>
    <dbReference type="NCBI Taxonomy" id="2909285"/>
    <lineage>
        <taxon>Bacteria</taxon>
        <taxon>Pseudomonadati</taxon>
        <taxon>Verrucomicrobiota</taxon>
        <taxon>Opitutia</taxon>
        <taxon>Opitutales</taxon>
        <taxon>Opitutaceae</taxon>
        <taxon>Synoicihabitans</taxon>
    </lineage>
</organism>
<dbReference type="InterPro" id="IPR044643">
    <property type="entry name" value="TrpF_fam"/>
</dbReference>
<keyword evidence="5 9" id="KW-0028">Amino-acid biosynthesis</keyword>
<dbReference type="PANTHER" id="PTHR42894">
    <property type="entry name" value="N-(5'-PHOSPHORIBOSYL)ANTHRANILATE ISOMERASE"/>
    <property type="match status" value="1"/>
</dbReference>
<accession>A0AAF0CRX5</accession>
<dbReference type="EMBL" id="CP119075">
    <property type="protein sequence ID" value="WED66907.1"/>
    <property type="molecule type" value="Genomic_DNA"/>
</dbReference>
<dbReference type="HAMAP" id="MF_00135">
    <property type="entry name" value="PRAI"/>
    <property type="match status" value="1"/>
</dbReference>
<dbReference type="Pfam" id="PF00697">
    <property type="entry name" value="PRAI"/>
    <property type="match status" value="1"/>
</dbReference>
<dbReference type="GO" id="GO:0004640">
    <property type="term" value="F:phosphoribosylanthranilate isomerase activity"/>
    <property type="evidence" value="ECO:0007669"/>
    <property type="project" value="UniProtKB-UniRule"/>
</dbReference>
<keyword evidence="6 9" id="KW-0822">Tryptophan biosynthesis</keyword>
<evidence type="ECO:0000313" key="12">
    <source>
        <dbReference type="Proteomes" id="UP001218638"/>
    </source>
</evidence>
<evidence type="ECO:0000259" key="10">
    <source>
        <dbReference type="Pfam" id="PF00697"/>
    </source>
</evidence>
<comment type="similarity">
    <text evidence="9">Belongs to the TrpF family.</text>
</comment>
<evidence type="ECO:0000256" key="6">
    <source>
        <dbReference type="ARBA" id="ARBA00022822"/>
    </source>
</evidence>
<keyword evidence="7 9" id="KW-0057">Aromatic amino acid biosynthesis</keyword>
<evidence type="ECO:0000256" key="9">
    <source>
        <dbReference type="HAMAP-Rule" id="MF_00135"/>
    </source>
</evidence>
<evidence type="ECO:0000256" key="1">
    <source>
        <dbReference type="ARBA" id="ARBA00001164"/>
    </source>
</evidence>
<evidence type="ECO:0000256" key="3">
    <source>
        <dbReference type="ARBA" id="ARBA00012572"/>
    </source>
</evidence>
<evidence type="ECO:0000256" key="4">
    <source>
        <dbReference type="ARBA" id="ARBA00022272"/>
    </source>
</evidence>
<dbReference type="AlphaFoldDB" id="A0AAF0CRX5"/>
<dbReference type="CDD" id="cd00405">
    <property type="entry name" value="PRAI"/>
    <property type="match status" value="1"/>
</dbReference>
<proteinExistence type="inferred from homology"/>
<evidence type="ECO:0000313" key="11">
    <source>
        <dbReference type="EMBL" id="WED66907.1"/>
    </source>
</evidence>
<reference evidence="11" key="1">
    <citation type="submission" date="2023-03" db="EMBL/GenBank/DDBJ databases">
        <title>Lomoglobus Profundus gen. nov., sp. nov., a novel member of the phylum Verrucomicrobia, isolated from deep-marine sediment of South China Sea.</title>
        <authorList>
            <person name="Ahmad T."/>
            <person name="Ishaq S.E."/>
            <person name="Wang F."/>
        </authorList>
    </citation>
    <scope>NUCLEOTIDE SEQUENCE</scope>
    <source>
        <strain evidence="11">LMO-M01</strain>
    </source>
</reference>
<feature type="domain" description="N-(5'phosphoribosyl) anthranilate isomerase (PRAI)" evidence="10">
    <location>
        <begin position="8"/>
        <end position="209"/>
    </location>
</feature>
<dbReference type="GO" id="GO:0000162">
    <property type="term" value="P:L-tryptophan biosynthetic process"/>
    <property type="evidence" value="ECO:0007669"/>
    <property type="project" value="UniProtKB-UniRule"/>
</dbReference>
<dbReference type="InterPro" id="IPR013785">
    <property type="entry name" value="Aldolase_TIM"/>
</dbReference>
<dbReference type="RefSeq" id="WP_330929658.1">
    <property type="nucleotide sequence ID" value="NZ_CP119075.1"/>
</dbReference>
<dbReference type="SUPFAM" id="SSF51366">
    <property type="entry name" value="Ribulose-phoshate binding barrel"/>
    <property type="match status" value="1"/>
</dbReference>
<evidence type="ECO:0000256" key="7">
    <source>
        <dbReference type="ARBA" id="ARBA00023141"/>
    </source>
</evidence>
<comment type="catalytic activity">
    <reaction evidence="1 9">
        <text>N-(5-phospho-beta-D-ribosyl)anthranilate = 1-(2-carboxyphenylamino)-1-deoxy-D-ribulose 5-phosphate</text>
        <dbReference type="Rhea" id="RHEA:21540"/>
        <dbReference type="ChEBI" id="CHEBI:18277"/>
        <dbReference type="ChEBI" id="CHEBI:58613"/>
        <dbReference type="EC" id="5.3.1.24"/>
    </reaction>
</comment>
<dbReference type="Gene3D" id="3.20.20.70">
    <property type="entry name" value="Aldolase class I"/>
    <property type="match status" value="1"/>
</dbReference>
<comment type="pathway">
    <text evidence="2 9">Amino-acid biosynthesis; L-tryptophan biosynthesis; L-tryptophan from chorismate: step 3/5.</text>
</comment>
<dbReference type="InterPro" id="IPR001240">
    <property type="entry name" value="PRAI_dom"/>
</dbReference>